<proteinExistence type="predicted"/>
<reference evidence="1" key="1">
    <citation type="submission" date="2021-06" db="EMBL/GenBank/DDBJ databases">
        <authorList>
            <person name="Kallberg Y."/>
            <person name="Tangrot J."/>
            <person name="Rosling A."/>
        </authorList>
    </citation>
    <scope>NUCLEOTIDE SEQUENCE</scope>
    <source>
        <strain evidence="1">IL203A</strain>
    </source>
</reference>
<name>A0ACA9MAD1_9GLOM</name>
<feature type="non-terminal residue" evidence="1">
    <location>
        <position position="429"/>
    </location>
</feature>
<evidence type="ECO:0000313" key="1">
    <source>
        <dbReference type="EMBL" id="CAG8576465.1"/>
    </source>
</evidence>
<keyword evidence="2" id="KW-1185">Reference proteome</keyword>
<evidence type="ECO:0000313" key="2">
    <source>
        <dbReference type="Proteomes" id="UP000789702"/>
    </source>
</evidence>
<organism evidence="1 2">
    <name type="scientific">Dentiscutata heterogama</name>
    <dbReference type="NCBI Taxonomy" id="1316150"/>
    <lineage>
        <taxon>Eukaryota</taxon>
        <taxon>Fungi</taxon>
        <taxon>Fungi incertae sedis</taxon>
        <taxon>Mucoromycota</taxon>
        <taxon>Glomeromycotina</taxon>
        <taxon>Glomeromycetes</taxon>
        <taxon>Diversisporales</taxon>
        <taxon>Gigasporaceae</taxon>
        <taxon>Dentiscutata</taxon>
    </lineage>
</organism>
<protein>
    <submittedName>
        <fullName evidence="1">17429_t:CDS:1</fullName>
    </submittedName>
</protein>
<dbReference type="EMBL" id="CAJVPU010007758">
    <property type="protein sequence ID" value="CAG8576465.1"/>
    <property type="molecule type" value="Genomic_DNA"/>
</dbReference>
<accession>A0ACA9MAD1</accession>
<sequence length="429" mass="48615">MTDMVDSTEIEIEPYIIINNNVSESILSTTELTDITEKVENEIILNQDIAKNDESKVKADIAKNFEKDINLSKEIKSDPSAAQLDSETCNKGIEQLIQELQLNNDTDFIKWVPYEKFQEIEYLGHGGYGTTYFAKSKEGYINSINLGFGSRARNGEAIVILKHLNNSKEMITDYLNMVKSYNAESSQNRKRNVFGVLPYIPPEVLKGEPYTTAGDIYSLGGIMYEMATNRLPFSDCAHNEQLIYEICDGLRPQFPQDITPDIPQWFINLIYDCWENDPNKRPTAQGLGEIIASLSEANASDERKNRRMKGPSRGGPMLSSIYTKHPDAIFTSKLWPTLYELEQSGFISTASVFPSDLLEYKILPNDEQHLSESKDLLDDKELEESSSLSESYFLDFRSSESFNDSNDSDNTDDTEDFTFSESDAESFDN</sequence>
<dbReference type="Proteomes" id="UP000789702">
    <property type="component" value="Unassembled WGS sequence"/>
</dbReference>
<gene>
    <name evidence="1" type="ORF">DHETER_LOCUS6286</name>
</gene>
<comment type="caution">
    <text evidence="1">The sequence shown here is derived from an EMBL/GenBank/DDBJ whole genome shotgun (WGS) entry which is preliminary data.</text>
</comment>